<feature type="transmembrane region" description="Helical" evidence="9">
    <location>
        <begin position="581"/>
        <end position="599"/>
    </location>
</feature>
<feature type="compositionally biased region" description="Acidic residues" evidence="8">
    <location>
        <begin position="815"/>
        <end position="825"/>
    </location>
</feature>
<dbReference type="Proteomes" id="UP000694941">
    <property type="component" value="Unplaced"/>
</dbReference>
<keyword evidence="12" id="KW-1185">Reference proteome</keyword>
<dbReference type="InterPro" id="IPR017981">
    <property type="entry name" value="GPCR_2-like_7TM"/>
</dbReference>
<feature type="compositionally biased region" description="Polar residues" evidence="8">
    <location>
        <begin position="1004"/>
        <end position="1016"/>
    </location>
</feature>
<evidence type="ECO:0000256" key="4">
    <source>
        <dbReference type="ARBA" id="ARBA00023040"/>
    </source>
</evidence>
<evidence type="ECO:0000256" key="9">
    <source>
        <dbReference type="SAM" id="Phobius"/>
    </source>
</evidence>
<keyword evidence="2 9" id="KW-0812">Transmembrane</keyword>
<protein>
    <submittedName>
        <fullName evidence="13">Uncharacterized protein LOC111088575</fullName>
    </submittedName>
</protein>
<keyword evidence="5 9" id="KW-0472">Membrane</keyword>
<sequence>MVQDKKLDVVVISSPGSILVPLAQTLREGEKAVITCLSKDASSRKVGFNWLKDGRILNPSKQPELIEDIFPTGSRVVIHSVNKSAIYSCILTTTAGMTRTDSNLMVLDKTRDIPTCLPEEYQSFGWNLTVANSDNIKYCGRGYTGEVRRHCSLKEKSVASWEEPDFSSCLSEEFLQIQEQFEKLTLGYLENNISSIAVSLKNYLETKIKTMHYREGASVLDLLNKLHSFYQHKLLTQKEVMDTTETLLDIASLLLMNSHVIHKQSYMIQIHQLILNHGLSRGAQGAPGIFQMYDREAFVLQTVKVMEEGWHILKFPSFPEILKGSSTTTKQDNMQTNSQTVSGKHPWLTDELEVSYNTFLMSDAEHLNESIVTTVVFYKNLSVFLPPRFLIRKGDRDIESQLCSSIMAVGIKSGHQLIGLESNDVKVQAALKKKASVNVGASNLFCGLAFFTDGCIPIPASPGHGMEVPHIHEGFDIIVGVGCALCICLVLITVLILLICWRKIRGPLTALKIQSCFAVLGAYSSFMGALHESLHKEYYPHVVSLVMFFLLASICMQLCMGLTICMEFVELKTIQHLEQKIAAMGWAVPIIVVGATLAAQVLEGFDLDSWWLLIGTSFFYAFVTSGSIIVVLYMLLYLTVKAELRRQEKINPQLQRKILNRAGMLRRSLFIFLLLLLVSTSSILFANFEENIFNYFFSLSSALLGIFIFVFYTVKSENYHQISHCFSTNEKDIEDSEEQFRRNSFKMYVKPEMMKDSPYYLDALEELPTEKVSETKLQVETYSYKKSYKERNHLVANHTKGKTNHSPQKVRIDSESGETDTENEENVSGTPPRFRRLRPLFQNTPNPMPFELQNLEDSPKSSHHHLKDFCPLGGSDGESDNQDKSNCCTTTSYSSQSSPSCQLHSIQSNLAHSDFSESGSSNSSSLEEQSALYIPANVRLGNYIPYKPSSLLQREESVISEEDENDESQASTIKPASINVNSHSPSETQVKENQGRAAGDCDDNTNPAKTKIGSSEASKHDSAQVLLLSGSQFSSAENDKVGKQVPNSCKRKSWSITAV</sequence>
<feature type="domain" description="G-protein coupled receptors family 2 profile 2" evidence="10">
    <location>
        <begin position="475"/>
        <end position="716"/>
    </location>
</feature>
<dbReference type="Gene3D" id="1.20.1070.10">
    <property type="entry name" value="Rhodopsin 7-helix transmembrane proteins"/>
    <property type="match status" value="1"/>
</dbReference>
<evidence type="ECO:0000256" key="6">
    <source>
        <dbReference type="ARBA" id="ARBA00023170"/>
    </source>
</evidence>
<dbReference type="InterPro" id="IPR036179">
    <property type="entry name" value="Ig-like_dom_sf"/>
</dbReference>
<organism evidence="12 13">
    <name type="scientific">Limulus polyphemus</name>
    <name type="common">Atlantic horseshoe crab</name>
    <dbReference type="NCBI Taxonomy" id="6850"/>
    <lineage>
        <taxon>Eukaryota</taxon>
        <taxon>Metazoa</taxon>
        <taxon>Ecdysozoa</taxon>
        <taxon>Arthropoda</taxon>
        <taxon>Chelicerata</taxon>
        <taxon>Merostomata</taxon>
        <taxon>Xiphosura</taxon>
        <taxon>Limulidae</taxon>
        <taxon>Limulus</taxon>
    </lineage>
</organism>
<dbReference type="InterPro" id="IPR051587">
    <property type="entry name" value="Adhesion_GPCR"/>
</dbReference>
<dbReference type="RefSeq" id="XP_022254810.1">
    <property type="nucleotide sequence ID" value="XM_022399102.1"/>
</dbReference>
<proteinExistence type="predicted"/>
<evidence type="ECO:0000256" key="8">
    <source>
        <dbReference type="SAM" id="MobiDB-lite"/>
    </source>
</evidence>
<dbReference type="SUPFAM" id="SSF48726">
    <property type="entry name" value="Immunoglobulin"/>
    <property type="match status" value="1"/>
</dbReference>
<feature type="compositionally biased region" description="Polar residues" evidence="8">
    <location>
        <begin position="968"/>
        <end position="988"/>
    </location>
</feature>
<reference evidence="13" key="1">
    <citation type="submission" date="2025-08" db="UniProtKB">
        <authorList>
            <consortium name="RefSeq"/>
        </authorList>
    </citation>
    <scope>IDENTIFICATION</scope>
    <source>
        <tissue evidence="13">Muscle</tissue>
    </source>
</reference>
<dbReference type="InterPro" id="IPR003599">
    <property type="entry name" value="Ig_sub"/>
</dbReference>
<comment type="subcellular location">
    <subcellularLocation>
        <location evidence="1">Membrane</location>
        <topology evidence="1">Multi-pass membrane protein</topology>
    </subcellularLocation>
</comment>
<keyword evidence="7" id="KW-0807">Transducer</keyword>
<evidence type="ECO:0000313" key="12">
    <source>
        <dbReference type="Proteomes" id="UP000694941"/>
    </source>
</evidence>
<feature type="transmembrane region" description="Helical" evidence="9">
    <location>
        <begin position="477"/>
        <end position="501"/>
    </location>
</feature>
<dbReference type="PROSITE" id="PS50261">
    <property type="entry name" value="G_PROTEIN_RECEP_F2_4"/>
    <property type="match status" value="1"/>
</dbReference>
<dbReference type="InterPro" id="IPR000832">
    <property type="entry name" value="GPCR_2_secretin-like"/>
</dbReference>
<evidence type="ECO:0000313" key="13">
    <source>
        <dbReference type="RefSeq" id="XP_022254810.1"/>
    </source>
</evidence>
<dbReference type="PANTHER" id="PTHR45813:SF8">
    <property type="entry name" value="IG-LIKE DOMAIN-CONTAINING PROTEIN"/>
    <property type="match status" value="1"/>
</dbReference>
<evidence type="ECO:0000256" key="7">
    <source>
        <dbReference type="ARBA" id="ARBA00023224"/>
    </source>
</evidence>
<evidence type="ECO:0000259" key="11">
    <source>
        <dbReference type="PROSITE" id="PS50835"/>
    </source>
</evidence>
<accession>A0ABM1TG04</accession>
<feature type="compositionally biased region" description="Low complexity" evidence="8">
    <location>
        <begin position="885"/>
        <end position="901"/>
    </location>
</feature>
<feature type="domain" description="Ig-like" evidence="11">
    <location>
        <begin position="15"/>
        <end position="105"/>
    </location>
</feature>
<feature type="region of interest" description="Disordered" evidence="8">
    <location>
        <begin position="795"/>
        <end position="901"/>
    </location>
</feature>
<keyword evidence="6" id="KW-0675">Receptor</keyword>
<evidence type="ECO:0000259" key="10">
    <source>
        <dbReference type="PROSITE" id="PS50261"/>
    </source>
</evidence>
<evidence type="ECO:0000256" key="1">
    <source>
        <dbReference type="ARBA" id="ARBA00004141"/>
    </source>
</evidence>
<evidence type="ECO:0000256" key="3">
    <source>
        <dbReference type="ARBA" id="ARBA00022989"/>
    </source>
</evidence>
<keyword evidence="3 9" id="KW-1133">Transmembrane helix</keyword>
<dbReference type="Pfam" id="PF00002">
    <property type="entry name" value="7tm_2"/>
    <property type="match status" value="1"/>
</dbReference>
<feature type="transmembrane region" description="Helical" evidence="9">
    <location>
        <begin position="513"/>
        <end position="530"/>
    </location>
</feature>
<feature type="transmembrane region" description="Helical" evidence="9">
    <location>
        <begin position="542"/>
        <end position="569"/>
    </location>
</feature>
<feature type="compositionally biased region" description="Acidic residues" evidence="8">
    <location>
        <begin position="958"/>
        <end position="967"/>
    </location>
</feature>
<gene>
    <name evidence="13" type="primary">LOC111088575</name>
</gene>
<dbReference type="InterPro" id="IPR007110">
    <property type="entry name" value="Ig-like_dom"/>
</dbReference>
<name>A0ABM1TG04_LIMPO</name>
<feature type="transmembrane region" description="Helical" evidence="9">
    <location>
        <begin position="669"/>
        <end position="686"/>
    </location>
</feature>
<dbReference type="PROSITE" id="PS50835">
    <property type="entry name" value="IG_LIKE"/>
    <property type="match status" value="1"/>
</dbReference>
<dbReference type="InterPro" id="IPR036445">
    <property type="entry name" value="GPCR_2_extracell_dom_sf"/>
</dbReference>
<evidence type="ECO:0000256" key="2">
    <source>
        <dbReference type="ARBA" id="ARBA00022692"/>
    </source>
</evidence>
<dbReference type="GeneID" id="111088575"/>
<dbReference type="SMART" id="SM00409">
    <property type="entry name" value="IG"/>
    <property type="match status" value="1"/>
</dbReference>
<dbReference type="Gene3D" id="2.60.40.10">
    <property type="entry name" value="Immunoglobulins"/>
    <property type="match status" value="1"/>
</dbReference>
<keyword evidence="4" id="KW-0297">G-protein coupled receptor</keyword>
<dbReference type="PANTHER" id="PTHR45813">
    <property type="entry name" value="IG-LIKE DOMAIN-CONTAINING PROTEIN"/>
    <property type="match status" value="1"/>
</dbReference>
<dbReference type="InterPro" id="IPR013783">
    <property type="entry name" value="Ig-like_fold"/>
</dbReference>
<feature type="transmembrane region" description="Helical" evidence="9">
    <location>
        <begin position="619"/>
        <end position="640"/>
    </location>
</feature>
<evidence type="ECO:0000256" key="5">
    <source>
        <dbReference type="ARBA" id="ARBA00023136"/>
    </source>
</evidence>
<dbReference type="Gene3D" id="4.10.1240.10">
    <property type="entry name" value="GPCR, family 2, extracellular hormone receptor domain"/>
    <property type="match status" value="1"/>
</dbReference>
<feature type="region of interest" description="Disordered" evidence="8">
    <location>
        <begin position="955"/>
        <end position="1059"/>
    </location>
</feature>
<feature type="transmembrane region" description="Helical" evidence="9">
    <location>
        <begin position="692"/>
        <end position="714"/>
    </location>
</feature>